<evidence type="ECO:0000313" key="1">
    <source>
        <dbReference type="EMBL" id="KAG8092395.1"/>
    </source>
</evidence>
<dbReference type="AlphaFoldDB" id="A0A8J6BTE8"/>
<gene>
    <name evidence="1" type="ORF">GUJ93_ZPchr0012g21329</name>
</gene>
<protein>
    <submittedName>
        <fullName evidence="1">Uncharacterized protein</fullName>
    </submittedName>
</protein>
<name>A0A8J6BTE8_ZIZPA</name>
<dbReference type="EMBL" id="JAAALK010000080">
    <property type="protein sequence ID" value="KAG8092395.1"/>
    <property type="molecule type" value="Genomic_DNA"/>
</dbReference>
<organism evidence="1 2">
    <name type="scientific">Zizania palustris</name>
    <name type="common">Northern wild rice</name>
    <dbReference type="NCBI Taxonomy" id="103762"/>
    <lineage>
        <taxon>Eukaryota</taxon>
        <taxon>Viridiplantae</taxon>
        <taxon>Streptophyta</taxon>
        <taxon>Embryophyta</taxon>
        <taxon>Tracheophyta</taxon>
        <taxon>Spermatophyta</taxon>
        <taxon>Magnoliopsida</taxon>
        <taxon>Liliopsida</taxon>
        <taxon>Poales</taxon>
        <taxon>Poaceae</taxon>
        <taxon>BOP clade</taxon>
        <taxon>Oryzoideae</taxon>
        <taxon>Oryzeae</taxon>
        <taxon>Zizaniinae</taxon>
        <taxon>Zizania</taxon>
    </lineage>
</organism>
<dbReference type="Proteomes" id="UP000729402">
    <property type="component" value="Unassembled WGS sequence"/>
</dbReference>
<keyword evidence="2" id="KW-1185">Reference proteome</keyword>
<evidence type="ECO:0000313" key="2">
    <source>
        <dbReference type="Proteomes" id="UP000729402"/>
    </source>
</evidence>
<reference evidence="1" key="1">
    <citation type="journal article" date="2021" name="bioRxiv">
        <title>Whole Genome Assembly and Annotation of Northern Wild Rice, Zizania palustris L., Supports a Whole Genome Duplication in the Zizania Genus.</title>
        <authorList>
            <person name="Haas M."/>
            <person name="Kono T."/>
            <person name="Macchietto M."/>
            <person name="Millas R."/>
            <person name="McGilp L."/>
            <person name="Shao M."/>
            <person name="Duquette J."/>
            <person name="Hirsch C.N."/>
            <person name="Kimball J."/>
        </authorList>
    </citation>
    <scope>NUCLEOTIDE SEQUENCE</scope>
    <source>
        <tissue evidence="1">Fresh leaf tissue</tissue>
    </source>
</reference>
<proteinExistence type="predicted"/>
<comment type="caution">
    <text evidence="1">The sequence shown here is derived from an EMBL/GenBank/DDBJ whole genome shotgun (WGS) entry which is preliminary data.</text>
</comment>
<reference evidence="1" key="2">
    <citation type="submission" date="2021-02" db="EMBL/GenBank/DDBJ databases">
        <authorList>
            <person name="Kimball J.A."/>
            <person name="Haas M.W."/>
            <person name="Macchietto M."/>
            <person name="Kono T."/>
            <person name="Duquette J."/>
            <person name="Shao M."/>
        </authorList>
    </citation>
    <scope>NUCLEOTIDE SEQUENCE</scope>
    <source>
        <tissue evidence="1">Fresh leaf tissue</tissue>
    </source>
</reference>
<sequence>MREVAGDATNGTGLVDTCGLARSFSWLMGRALRQLAPEKKGTRALDDRGDDARRTVRRRRQVRVLTGAAGSVDEHAPGQADQRGFCAFVMR</sequence>
<accession>A0A8J6BTE8</accession>